<dbReference type="InterPro" id="IPR053201">
    <property type="entry name" value="Flavunoidine_N-MTase"/>
</dbReference>
<dbReference type="InterPro" id="IPR001214">
    <property type="entry name" value="SET_dom"/>
</dbReference>
<dbReference type="EMBL" id="HBFB01023192">
    <property type="protein sequence ID" value="CAD8686779.1"/>
    <property type="molecule type" value="Transcribed_RNA"/>
</dbReference>
<protein>
    <recommendedName>
        <fullName evidence="1">SET domain-containing protein</fullName>
    </recommendedName>
</protein>
<dbReference type="PANTHER" id="PTHR12350">
    <property type="entry name" value="HISTONE-LYSINE N-METHYLTRANSFERASE-RELATED"/>
    <property type="match status" value="1"/>
</dbReference>
<feature type="domain" description="SET" evidence="1">
    <location>
        <begin position="4"/>
        <end position="109"/>
    </location>
</feature>
<organism evidence="2">
    <name type="scientific">Chlamydomonas leiostraca</name>
    <dbReference type="NCBI Taxonomy" id="1034604"/>
    <lineage>
        <taxon>Eukaryota</taxon>
        <taxon>Viridiplantae</taxon>
        <taxon>Chlorophyta</taxon>
        <taxon>core chlorophytes</taxon>
        <taxon>Chlorophyceae</taxon>
        <taxon>CS clade</taxon>
        <taxon>Chlamydomonadales</taxon>
        <taxon>Chlamydomonadaceae</taxon>
        <taxon>Chlamydomonas</taxon>
    </lineage>
</organism>
<dbReference type="InterPro" id="IPR046341">
    <property type="entry name" value="SET_dom_sf"/>
</dbReference>
<dbReference type="PANTHER" id="PTHR12350:SF19">
    <property type="entry name" value="SET DOMAIN-CONTAINING PROTEIN"/>
    <property type="match status" value="1"/>
</dbReference>
<sequence>MSTDGVIVKERMDPFEHRFNPATGQNSLHATKAFKAGDTVYEFHALKTHQEPNMYTLQASAGEHIDLGPGILSYTNHSCKPTTFFNTTTRTIEALVDIQPGDQITFFYPSTEFSMESPFDCLCGELCCIGRMQGAKGTPQHVLEKYRLNDHIKELLSKAD</sequence>
<gene>
    <name evidence="2" type="ORF">CLEI1391_LOCUS13092</name>
</gene>
<accession>A0A7S0RTD1</accession>
<evidence type="ECO:0000313" key="2">
    <source>
        <dbReference type="EMBL" id="CAD8686779.1"/>
    </source>
</evidence>
<name>A0A7S0RTD1_9CHLO</name>
<dbReference type="AlphaFoldDB" id="A0A7S0RTD1"/>
<proteinExistence type="predicted"/>
<dbReference type="PROSITE" id="PS50280">
    <property type="entry name" value="SET"/>
    <property type="match status" value="1"/>
</dbReference>
<dbReference type="Gene3D" id="2.170.270.10">
    <property type="entry name" value="SET domain"/>
    <property type="match status" value="1"/>
</dbReference>
<reference evidence="2" key="1">
    <citation type="submission" date="2021-01" db="EMBL/GenBank/DDBJ databases">
        <authorList>
            <person name="Corre E."/>
            <person name="Pelletier E."/>
            <person name="Niang G."/>
            <person name="Scheremetjew M."/>
            <person name="Finn R."/>
            <person name="Kale V."/>
            <person name="Holt S."/>
            <person name="Cochrane G."/>
            <person name="Meng A."/>
            <person name="Brown T."/>
            <person name="Cohen L."/>
        </authorList>
    </citation>
    <scope>NUCLEOTIDE SEQUENCE</scope>
    <source>
        <strain evidence="2">SAG 11-49</strain>
    </source>
</reference>
<dbReference type="SUPFAM" id="SSF82199">
    <property type="entry name" value="SET domain"/>
    <property type="match status" value="1"/>
</dbReference>
<evidence type="ECO:0000259" key="1">
    <source>
        <dbReference type="PROSITE" id="PS50280"/>
    </source>
</evidence>
<dbReference type="Pfam" id="PF00856">
    <property type="entry name" value="SET"/>
    <property type="match status" value="1"/>
</dbReference>